<dbReference type="Proteomes" id="UP000265703">
    <property type="component" value="Unassembled WGS sequence"/>
</dbReference>
<organism evidence="1 2">
    <name type="scientific">Glomus cerebriforme</name>
    <dbReference type="NCBI Taxonomy" id="658196"/>
    <lineage>
        <taxon>Eukaryota</taxon>
        <taxon>Fungi</taxon>
        <taxon>Fungi incertae sedis</taxon>
        <taxon>Mucoromycota</taxon>
        <taxon>Glomeromycotina</taxon>
        <taxon>Glomeromycetes</taxon>
        <taxon>Glomerales</taxon>
        <taxon>Glomeraceae</taxon>
        <taxon>Glomus</taxon>
    </lineage>
</organism>
<dbReference type="OrthoDB" id="2389889at2759"/>
<evidence type="ECO:0000313" key="2">
    <source>
        <dbReference type="Proteomes" id="UP000265703"/>
    </source>
</evidence>
<gene>
    <name evidence="1" type="ORF">C1645_813309</name>
</gene>
<accession>A0A397TNL2</accession>
<comment type="caution">
    <text evidence="1">The sequence shown here is derived from an EMBL/GenBank/DDBJ whole genome shotgun (WGS) entry which is preliminary data.</text>
</comment>
<dbReference type="AlphaFoldDB" id="A0A397TNL2"/>
<dbReference type="EMBL" id="QKYT01000021">
    <property type="protein sequence ID" value="RIA98067.1"/>
    <property type="molecule type" value="Genomic_DNA"/>
</dbReference>
<protein>
    <submittedName>
        <fullName evidence="1">Uncharacterized protein</fullName>
    </submittedName>
</protein>
<reference evidence="1 2" key="1">
    <citation type="submission" date="2018-06" db="EMBL/GenBank/DDBJ databases">
        <title>Comparative genomics reveals the genomic features of Rhizophagus irregularis, R. cerebriforme, R. diaphanum and Gigaspora rosea, and their symbiotic lifestyle signature.</title>
        <authorList>
            <person name="Morin E."/>
            <person name="San Clemente H."/>
            <person name="Chen E.C.H."/>
            <person name="De La Providencia I."/>
            <person name="Hainaut M."/>
            <person name="Kuo A."/>
            <person name="Kohler A."/>
            <person name="Murat C."/>
            <person name="Tang N."/>
            <person name="Roy S."/>
            <person name="Loubradou J."/>
            <person name="Henrissat B."/>
            <person name="Grigoriev I.V."/>
            <person name="Corradi N."/>
            <person name="Roux C."/>
            <person name="Martin F.M."/>
        </authorList>
    </citation>
    <scope>NUCLEOTIDE SEQUENCE [LARGE SCALE GENOMIC DNA]</scope>
    <source>
        <strain evidence="1 2">DAOM 227022</strain>
    </source>
</reference>
<name>A0A397TNL2_9GLOM</name>
<sequence length="234" mass="27682">MKDLKRILASSASDEHTKLYDNLFESICDINFEELDWKDPIANKVFNDQSQLIKSLDVVSLNQFMVCRNIDLVADICGVLRLLEDNGIRICLHNKRSEISEINDHRDNNGKFEINMIIGNEMEQKKMITTHNNKNRKLVGVYEDLGIIINRRREENEIIKDKWDEIEDKFDIDEISNLKEINDRNIQIDTIMEGEELEKLKDKMKQEFLINYYYKDDLKFTIEDSREMVVIKTS</sequence>
<evidence type="ECO:0000313" key="1">
    <source>
        <dbReference type="EMBL" id="RIA98067.1"/>
    </source>
</evidence>
<keyword evidence="2" id="KW-1185">Reference proteome</keyword>
<proteinExistence type="predicted"/>